<dbReference type="AlphaFoldDB" id="A0A1L8H9P4"/>
<keyword evidence="4" id="KW-1133">Transmembrane helix</keyword>
<evidence type="ECO:0000256" key="5">
    <source>
        <dbReference type="ARBA" id="ARBA00023136"/>
    </source>
</evidence>
<evidence type="ECO:0000256" key="4">
    <source>
        <dbReference type="ARBA" id="ARBA00022989"/>
    </source>
</evidence>
<keyword evidence="3 9" id="KW-0812">Transmembrane</keyword>
<sequence length="371" mass="41279">MNNFSSPGHAYLTPDSKMAFDLSSVVPPDMLQHIDNRTVDTGQDETYEGFCSLESERHYDVVPTVVCSLCCLFGLIYTFFGYRCFKAIMFLSGLLAGSAVIFLLCYKERIMDTQLSLELSAGIALGIGLLCGLVTMLVHSVGLFMSGLLLGLLLAVASLVGLEQFYHPPTAWIPVGLMMSSAMLFAVLTLQWQKLFTVVSTATFGAAILTVCTDYFIELMLLVQYVYDCLRLETSHPLCWYSWVVLGMWPVLSILGIVVQWKLTAEGFSHTDVIISRRQKRLQLLRIRQKDAKKKQSVASQEGTYRRKANPMKRYTGDILAPSYLQSLRERQTGTGTSMSSLSTNMQTIVDMDYECGSTVPLTATTPVIHV</sequence>
<dbReference type="Bgee" id="447551">
    <property type="expression patterns" value="Expressed in oocyte and 19 other cell types or tissues"/>
</dbReference>
<dbReference type="GeneID" id="447551"/>
<proteinExistence type="inferred from homology"/>
<dbReference type="GO" id="GO:0005886">
    <property type="term" value="C:plasma membrane"/>
    <property type="evidence" value="ECO:0000318"/>
    <property type="project" value="GO_Central"/>
</dbReference>
<keyword evidence="8" id="KW-1185">Reference proteome</keyword>
<evidence type="ECO:0000256" key="1">
    <source>
        <dbReference type="ARBA" id="ARBA00004141"/>
    </source>
</evidence>
<organism evidence="8 9">
    <name type="scientific">Xenopus laevis</name>
    <name type="common">African clawed frog</name>
    <dbReference type="NCBI Taxonomy" id="8355"/>
    <lineage>
        <taxon>Eukaryota</taxon>
        <taxon>Metazoa</taxon>
        <taxon>Chordata</taxon>
        <taxon>Craniata</taxon>
        <taxon>Vertebrata</taxon>
        <taxon>Euteleostomi</taxon>
        <taxon>Amphibia</taxon>
        <taxon>Batrachia</taxon>
        <taxon>Anura</taxon>
        <taxon>Pipoidea</taxon>
        <taxon>Pipidae</taxon>
        <taxon>Xenopodinae</taxon>
        <taxon>Xenopus</taxon>
        <taxon>Xenopus</taxon>
    </lineage>
</organism>
<dbReference type="CTD" id="447551"/>
<keyword evidence="5" id="KW-0472">Membrane</keyword>
<dbReference type="STRING" id="8355.A0A1L8H9P4"/>
<evidence type="ECO:0000259" key="7">
    <source>
        <dbReference type="Pfam" id="PF13886"/>
    </source>
</evidence>
<dbReference type="PANTHER" id="PTHR31247">
    <property type="entry name" value="TRANSMEMBRANE PROTEIN 198 FAMILY MEMBER"/>
    <property type="match status" value="1"/>
</dbReference>
<comment type="similarity">
    <text evidence="2">Belongs to the TMEM198 family.</text>
</comment>
<gene>
    <name evidence="10" type="primary">tmem198l.S</name>
    <name evidence="9" type="synonym">tmem198</name>
    <name evidence="9" type="synonym">tmem198.L</name>
    <name evidence="9" type="synonym">tmem198.S</name>
</gene>
<dbReference type="Xenbase" id="XB-GENE-5751482">
    <property type="gene designation" value="tmem198l.S"/>
</dbReference>
<protein>
    <recommendedName>
        <fullName evidence="6">Transmembrane protein 198</fullName>
    </recommendedName>
</protein>
<dbReference type="RefSeq" id="XP_018103853.1">
    <property type="nucleotide sequence ID" value="XM_018248364.2"/>
</dbReference>
<dbReference type="AGR" id="Xenbase:XB-GENE-5751482"/>
<evidence type="ECO:0000256" key="6">
    <source>
        <dbReference type="ARBA" id="ARBA00049737"/>
    </source>
</evidence>
<evidence type="ECO:0000313" key="8">
    <source>
        <dbReference type="Proteomes" id="UP000186698"/>
    </source>
</evidence>
<dbReference type="OrthoDB" id="115781at2759"/>
<dbReference type="InterPro" id="IPR040236">
    <property type="entry name" value="TMEM198"/>
</dbReference>
<evidence type="ECO:0000256" key="2">
    <source>
        <dbReference type="ARBA" id="ARBA00006244"/>
    </source>
</evidence>
<evidence type="ECO:0000313" key="9">
    <source>
        <dbReference type="RefSeq" id="XP_018103853.1"/>
    </source>
</evidence>
<dbReference type="Pfam" id="PF13886">
    <property type="entry name" value="TM7S3_TM198"/>
    <property type="match status" value="1"/>
</dbReference>
<dbReference type="Proteomes" id="UP000186698">
    <property type="component" value="Chromosome 2S"/>
</dbReference>
<comment type="subcellular location">
    <subcellularLocation>
        <location evidence="1">Membrane</location>
        <topology evidence="1">Multi-pass membrane protein</topology>
    </subcellularLocation>
</comment>
<accession>A0A1L8H9P4</accession>
<evidence type="ECO:0000256" key="3">
    <source>
        <dbReference type="ARBA" id="ARBA00022692"/>
    </source>
</evidence>
<dbReference type="InterPro" id="IPR025256">
    <property type="entry name" value="TM7S3/TM198-like_dom"/>
</dbReference>
<dbReference type="PANTHER" id="PTHR31247:SF17">
    <property type="entry name" value="DUF4203 DOMAIN-CONTAINING PROTEIN"/>
    <property type="match status" value="1"/>
</dbReference>
<feature type="domain" description="TM7S3/TM198-like" evidence="7">
    <location>
        <begin position="67"/>
        <end position="261"/>
    </location>
</feature>
<name>A0A1L8H9P4_XENLA</name>
<reference evidence="9" key="2">
    <citation type="submission" date="2025-08" db="UniProtKB">
        <authorList>
            <consortium name="RefSeq"/>
        </authorList>
    </citation>
    <scope>IDENTIFICATION</scope>
    <source>
        <strain evidence="9">J_2021</strain>
        <tissue evidence="9">Erythrocytes</tissue>
    </source>
</reference>
<reference evidence="8" key="1">
    <citation type="submission" date="2024-06" db="UniProtKB">
        <authorList>
            <consortium name="RefSeq"/>
        </authorList>
    </citation>
    <scope>NUCLEOTIDE SEQUENCE [LARGE SCALE GENOMIC DNA]</scope>
    <source>
        <strain evidence="8">J_2021</strain>
    </source>
</reference>
<dbReference type="PaxDb" id="8355-A0A1L8H9P4"/>
<evidence type="ECO:0000313" key="10">
    <source>
        <dbReference type="Xenbase" id="XB-GENE-5751482"/>
    </source>
</evidence>